<keyword evidence="1" id="KW-0175">Coiled coil</keyword>
<dbReference type="GO" id="GO:0016020">
    <property type="term" value="C:membrane"/>
    <property type="evidence" value="ECO:0007669"/>
    <property type="project" value="TreeGrafter"/>
</dbReference>
<gene>
    <name evidence="3" type="ORF">Mgra_00005530</name>
</gene>
<dbReference type="EMBL" id="JABEBT010000047">
    <property type="protein sequence ID" value="KAF7635089.1"/>
    <property type="molecule type" value="Genomic_DNA"/>
</dbReference>
<feature type="transmembrane region" description="Helical" evidence="2">
    <location>
        <begin position="443"/>
        <end position="468"/>
    </location>
</feature>
<feature type="transmembrane region" description="Helical" evidence="2">
    <location>
        <begin position="409"/>
        <end position="431"/>
    </location>
</feature>
<keyword evidence="2" id="KW-1133">Transmembrane helix</keyword>
<dbReference type="CDD" id="cd06174">
    <property type="entry name" value="MFS"/>
    <property type="match status" value="1"/>
</dbReference>
<evidence type="ECO:0000313" key="3">
    <source>
        <dbReference type="EMBL" id="KAF7635089.1"/>
    </source>
</evidence>
<dbReference type="GO" id="GO:0022857">
    <property type="term" value="F:transmembrane transporter activity"/>
    <property type="evidence" value="ECO:0007669"/>
    <property type="project" value="InterPro"/>
</dbReference>
<accession>A0A8S9ZNT6</accession>
<feature type="coiled-coil region" evidence="1">
    <location>
        <begin position="141"/>
        <end position="171"/>
    </location>
</feature>
<reference evidence="3" key="1">
    <citation type="journal article" date="2020" name="Ecol. Evol.">
        <title>Genome structure and content of the rice root-knot nematode (Meloidogyne graminicola).</title>
        <authorList>
            <person name="Phan N.T."/>
            <person name="Danchin E.G.J."/>
            <person name="Klopp C."/>
            <person name="Perfus-Barbeoch L."/>
            <person name="Kozlowski D.K."/>
            <person name="Koutsovoulos G.D."/>
            <person name="Lopez-Roques C."/>
            <person name="Bouchez O."/>
            <person name="Zahm M."/>
            <person name="Besnard G."/>
            <person name="Bellafiore S."/>
        </authorList>
    </citation>
    <scope>NUCLEOTIDE SEQUENCE</scope>
    <source>
        <strain evidence="3">VN-18</strain>
    </source>
</reference>
<dbReference type="PANTHER" id="PTHR45757:SF7">
    <property type="entry name" value="MFS DOMAIN-CONTAINING PROTEIN"/>
    <property type="match status" value="1"/>
</dbReference>
<proteinExistence type="predicted"/>
<name>A0A8S9ZNT6_9BILA</name>
<feature type="transmembrane region" description="Helical" evidence="2">
    <location>
        <begin position="591"/>
        <end position="612"/>
    </location>
</feature>
<feature type="transmembrane region" description="Helical" evidence="2">
    <location>
        <begin position="241"/>
        <end position="261"/>
    </location>
</feature>
<sequence>MFRMSFNFYRPLQFCFPASTRVLILLLSFGVLSSLFANLQLFNLAVLYTNQDEQNLFLSKELISGAVQTKEIPPVVWQTTLTPEKEGKKNIFIKQQKQQHIENKITIKKQINTLNITKREEKNIKTTTNNYFKNEKVLEEFWNELEENNKIEENNEEKKEEEERVKQINLNKIENIRQKRQIKKDEEVEGFLFEPVDNSFPWAQEKIRLLAQSLLFSSPGIAIMILHFPFYFILRRFGSHLPIFVVLLISSIITGLFPYIINLSKYSPFPFVLFFRILLGICFSPAFSFFGQMSAQWSSVGEQQFFILTGFLAILFGPTISWFISISFLSFDKNSQILVYGIHGVFGILLSFIWLFLYRDNPQIHKLVNGEELHYIVKKKPRQKHLILQQNLPNSLLCLLIRSTSAWAIWIASFCFFFAILTLLIFYPIFLHKIMKQTLNKELLIIPFILLFLILLFSHLIYSIIIYKNKLLNNQNTTTLIVRIFNTIGFSFSSIIFLLIAMLPGSIEDGEENIQQQQPFIIKWRYILISISLFPLGFCSLGFIKSSVASGGIHFTQYIISHIQIPFGLAYSLIPIILFSNISSSSLFVHWRLLFLCCALLLILGLAIFAILGRGLNI</sequence>
<evidence type="ECO:0000313" key="4">
    <source>
        <dbReference type="Proteomes" id="UP000605970"/>
    </source>
</evidence>
<dbReference type="Gene3D" id="1.20.1250.20">
    <property type="entry name" value="MFS general substrate transporter like domains"/>
    <property type="match status" value="1"/>
</dbReference>
<comment type="caution">
    <text evidence="3">The sequence shown here is derived from an EMBL/GenBank/DDBJ whole genome shotgun (WGS) entry which is preliminary data.</text>
</comment>
<feature type="transmembrane region" description="Helical" evidence="2">
    <location>
        <begin position="337"/>
        <end position="357"/>
    </location>
</feature>
<feature type="transmembrane region" description="Helical" evidence="2">
    <location>
        <begin position="305"/>
        <end position="331"/>
    </location>
</feature>
<dbReference type="PANTHER" id="PTHR45757">
    <property type="entry name" value="PROTEIN CBG23364-RELATED"/>
    <property type="match status" value="1"/>
</dbReference>
<feature type="transmembrane region" description="Helical" evidence="2">
    <location>
        <begin position="273"/>
        <end position="293"/>
    </location>
</feature>
<keyword evidence="2" id="KW-0812">Transmembrane</keyword>
<evidence type="ECO:0000256" key="1">
    <source>
        <dbReference type="SAM" id="Coils"/>
    </source>
</evidence>
<dbReference type="Proteomes" id="UP000605970">
    <property type="component" value="Unassembled WGS sequence"/>
</dbReference>
<evidence type="ECO:0008006" key="5">
    <source>
        <dbReference type="Google" id="ProtNLM"/>
    </source>
</evidence>
<evidence type="ECO:0000256" key="2">
    <source>
        <dbReference type="SAM" id="Phobius"/>
    </source>
</evidence>
<feature type="transmembrane region" description="Helical" evidence="2">
    <location>
        <begin position="556"/>
        <end position="579"/>
    </location>
</feature>
<keyword evidence="4" id="KW-1185">Reference proteome</keyword>
<dbReference type="Pfam" id="PF07690">
    <property type="entry name" value="MFS_1"/>
    <property type="match status" value="1"/>
</dbReference>
<feature type="transmembrane region" description="Helical" evidence="2">
    <location>
        <begin position="214"/>
        <end position="234"/>
    </location>
</feature>
<protein>
    <recommendedName>
        <fullName evidence="5">MFS domain-containing protein</fullName>
    </recommendedName>
</protein>
<feature type="transmembrane region" description="Helical" evidence="2">
    <location>
        <begin position="524"/>
        <end position="544"/>
    </location>
</feature>
<dbReference type="InterPro" id="IPR036259">
    <property type="entry name" value="MFS_trans_sf"/>
</dbReference>
<dbReference type="OrthoDB" id="2985014at2759"/>
<feature type="transmembrane region" description="Helical" evidence="2">
    <location>
        <begin position="480"/>
        <end position="503"/>
    </location>
</feature>
<keyword evidence="2" id="KW-0472">Membrane</keyword>
<dbReference type="SUPFAM" id="SSF103473">
    <property type="entry name" value="MFS general substrate transporter"/>
    <property type="match status" value="1"/>
</dbReference>
<dbReference type="AlphaFoldDB" id="A0A8S9ZNT6"/>
<organism evidence="3 4">
    <name type="scientific">Meloidogyne graminicola</name>
    <dbReference type="NCBI Taxonomy" id="189291"/>
    <lineage>
        <taxon>Eukaryota</taxon>
        <taxon>Metazoa</taxon>
        <taxon>Ecdysozoa</taxon>
        <taxon>Nematoda</taxon>
        <taxon>Chromadorea</taxon>
        <taxon>Rhabditida</taxon>
        <taxon>Tylenchina</taxon>
        <taxon>Tylenchomorpha</taxon>
        <taxon>Tylenchoidea</taxon>
        <taxon>Meloidogynidae</taxon>
        <taxon>Meloidogyninae</taxon>
        <taxon>Meloidogyne</taxon>
    </lineage>
</organism>
<dbReference type="InterPro" id="IPR011701">
    <property type="entry name" value="MFS"/>
</dbReference>